<proteinExistence type="predicted"/>
<name>A0A9P9DZR1_9PLEO</name>
<dbReference type="EMBL" id="JAGMWT010000005">
    <property type="protein sequence ID" value="KAH7128151.1"/>
    <property type="molecule type" value="Genomic_DNA"/>
</dbReference>
<reference evidence="1" key="1">
    <citation type="journal article" date="2021" name="Nat. Commun.">
        <title>Genetic determinants of endophytism in the Arabidopsis root mycobiome.</title>
        <authorList>
            <person name="Mesny F."/>
            <person name="Miyauchi S."/>
            <person name="Thiergart T."/>
            <person name="Pickel B."/>
            <person name="Atanasova L."/>
            <person name="Karlsson M."/>
            <person name="Huettel B."/>
            <person name="Barry K.W."/>
            <person name="Haridas S."/>
            <person name="Chen C."/>
            <person name="Bauer D."/>
            <person name="Andreopoulos W."/>
            <person name="Pangilinan J."/>
            <person name="LaButti K."/>
            <person name="Riley R."/>
            <person name="Lipzen A."/>
            <person name="Clum A."/>
            <person name="Drula E."/>
            <person name="Henrissat B."/>
            <person name="Kohler A."/>
            <person name="Grigoriev I.V."/>
            <person name="Martin F.M."/>
            <person name="Hacquard S."/>
        </authorList>
    </citation>
    <scope>NUCLEOTIDE SEQUENCE</scope>
    <source>
        <strain evidence="1">MPI-CAGE-CH-0243</strain>
    </source>
</reference>
<keyword evidence="2" id="KW-1185">Reference proteome</keyword>
<accession>A0A9P9DZR1</accession>
<sequence>MEEDEIVNCDLDVSVPFAKFETEELWPVLCGTAMWACDDHNRIKHWDSALKRCSQNFDGYSIVALSVDITMEGDDLGEMILNYDTPHRRNSAPGSDRTDCFNFTVHSFRNRRSRSHRFLIADSSQKSVTITDFTFIRCTFRNTNFNSTHFLDCTFSNIDFSDFVMRNTLVT</sequence>
<dbReference type="Proteomes" id="UP000700596">
    <property type="component" value="Unassembled WGS sequence"/>
</dbReference>
<dbReference type="OrthoDB" id="3787683at2759"/>
<gene>
    <name evidence="1" type="ORF">B0J11DRAFT_263671</name>
</gene>
<dbReference type="SUPFAM" id="SSF141571">
    <property type="entry name" value="Pentapeptide repeat-like"/>
    <property type="match status" value="1"/>
</dbReference>
<evidence type="ECO:0000313" key="1">
    <source>
        <dbReference type="EMBL" id="KAH7128151.1"/>
    </source>
</evidence>
<evidence type="ECO:0000313" key="2">
    <source>
        <dbReference type="Proteomes" id="UP000700596"/>
    </source>
</evidence>
<dbReference type="AlphaFoldDB" id="A0A9P9DZR1"/>
<organism evidence="1 2">
    <name type="scientific">Dendryphion nanum</name>
    <dbReference type="NCBI Taxonomy" id="256645"/>
    <lineage>
        <taxon>Eukaryota</taxon>
        <taxon>Fungi</taxon>
        <taxon>Dikarya</taxon>
        <taxon>Ascomycota</taxon>
        <taxon>Pezizomycotina</taxon>
        <taxon>Dothideomycetes</taxon>
        <taxon>Pleosporomycetidae</taxon>
        <taxon>Pleosporales</taxon>
        <taxon>Torulaceae</taxon>
        <taxon>Dendryphion</taxon>
    </lineage>
</organism>
<comment type="caution">
    <text evidence="1">The sequence shown here is derived from an EMBL/GenBank/DDBJ whole genome shotgun (WGS) entry which is preliminary data.</text>
</comment>
<protein>
    <submittedName>
        <fullName evidence="1">Uncharacterized protein</fullName>
    </submittedName>
</protein>
<dbReference type="Gene3D" id="2.160.20.80">
    <property type="entry name" value="E3 ubiquitin-protein ligase SopA"/>
    <property type="match status" value="1"/>
</dbReference>